<reference evidence="16" key="1">
    <citation type="submission" date="2025-08" db="UniProtKB">
        <authorList>
            <consortium name="RefSeq"/>
        </authorList>
    </citation>
    <scope>IDENTIFICATION</scope>
    <source>
        <tissue evidence="16">Entire body</tissue>
    </source>
</reference>
<dbReference type="InterPro" id="IPR002401">
    <property type="entry name" value="Cyt_P450_E_grp-I"/>
</dbReference>
<keyword evidence="6 13" id="KW-0479">Metal-binding</keyword>
<comment type="similarity">
    <text evidence="4 14">Belongs to the cytochrome P450 family.</text>
</comment>
<dbReference type="RefSeq" id="XP_025830568.1">
    <property type="nucleotide sequence ID" value="XM_025974783.1"/>
</dbReference>
<comment type="subcellular location">
    <subcellularLocation>
        <location evidence="3">Endoplasmic reticulum membrane</location>
        <topology evidence="3">Peripheral membrane protein</topology>
    </subcellularLocation>
    <subcellularLocation>
        <location evidence="2">Microsome membrane</location>
        <topology evidence="2">Peripheral membrane protein</topology>
    </subcellularLocation>
</comment>
<dbReference type="GO" id="GO:0020037">
    <property type="term" value="F:heme binding"/>
    <property type="evidence" value="ECO:0007669"/>
    <property type="project" value="InterPro"/>
</dbReference>
<evidence type="ECO:0000256" key="10">
    <source>
        <dbReference type="ARBA" id="ARBA00023004"/>
    </source>
</evidence>
<dbReference type="Proteomes" id="UP000192223">
    <property type="component" value="Unplaced"/>
</dbReference>
<evidence type="ECO:0000256" key="12">
    <source>
        <dbReference type="ARBA" id="ARBA00023136"/>
    </source>
</evidence>
<keyword evidence="11 14" id="KW-0503">Monooxygenase</keyword>
<dbReference type="OrthoDB" id="2789670at2759"/>
<protein>
    <submittedName>
        <fullName evidence="16">Cytochrome P450 6k1-like isoform X1</fullName>
    </submittedName>
</protein>
<dbReference type="PANTHER" id="PTHR24292:SF45">
    <property type="entry name" value="CYTOCHROME P450 6G1-RELATED"/>
    <property type="match status" value="1"/>
</dbReference>
<keyword evidence="15" id="KW-1185">Reference proteome</keyword>
<dbReference type="GeneID" id="108734989"/>
<dbReference type="KEGG" id="apln:108734989"/>
<dbReference type="InParanoid" id="A0A7F5R4S1"/>
<evidence type="ECO:0000256" key="9">
    <source>
        <dbReference type="ARBA" id="ARBA00023002"/>
    </source>
</evidence>
<evidence type="ECO:0000256" key="3">
    <source>
        <dbReference type="ARBA" id="ARBA00004406"/>
    </source>
</evidence>
<evidence type="ECO:0000256" key="7">
    <source>
        <dbReference type="ARBA" id="ARBA00022824"/>
    </source>
</evidence>
<dbReference type="InterPro" id="IPR050476">
    <property type="entry name" value="Insect_CytP450_Detox"/>
</dbReference>
<dbReference type="InterPro" id="IPR017972">
    <property type="entry name" value="Cyt_P450_CS"/>
</dbReference>
<dbReference type="CDD" id="cd11056">
    <property type="entry name" value="CYP6-like"/>
    <property type="match status" value="1"/>
</dbReference>
<dbReference type="InterPro" id="IPR036396">
    <property type="entry name" value="Cyt_P450_sf"/>
</dbReference>
<dbReference type="PANTHER" id="PTHR24292">
    <property type="entry name" value="CYTOCHROME P450"/>
    <property type="match status" value="1"/>
</dbReference>
<evidence type="ECO:0000313" key="16">
    <source>
        <dbReference type="RefSeq" id="XP_025830568.1"/>
    </source>
</evidence>
<name>A0A7F5R4S1_AGRPL</name>
<dbReference type="GO" id="GO:0005506">
    <property type="term" value="F:iron ion binding"/>
    <property type="evidence" value="ECO:0007669"/>
    <property type="project" value="InterPro"/>
</dbReference>
<evidence type="ECO:0000256" key="13">
    <source>
        <dbReference type="PIRSR" id="PIRSR602401-1"/>
    </source>
</evidence>
<keyword evidence="5 13" id="KW-0349">Heme</keyword>
<evidence type="ECO:0000313" key="15">
    <source>
        <dbReference type="Proteomes" id="UP000192223"/>
    </source>
</evidence>
<gene>
    <name evidence="16" type="primary">LOC108734989</name>
</gene>
<keyword evidence="12" id="KW-0472">Membrane</keyword>
<accession>A0A7F5R4S1</accession>
<evidence type="ECO:0000256" key="4">
    <source>
        <dbReference type="ARBA" id="ARBA00010617"/>
    </source>
</evidence>
<dbReference type="PRINTS" id="PR00463">
    <property type="entry name" value="EP450I"/>
</dbReference>
<keyword evidence="8" id="KW-0492">Microsome</keyword>
<feature type="binding site" description="axial binding residue" evidence="13">
    <location>
        <position position="440"/>
    </location>
    <ligand>
        <name>heme</name>
        <dbReference type="ChEBI" id="CHEBI:30413"/>
    </ligand>
    <ligandPart>
        <name>Fe</name>
        <dbReference type="ChEBI" id="CHEBI:18248"/>
    </ligandPart>
</feature>
<keyword evidence="10 13" id="KW-0408">Iron</keyword>
<evidence type="ECO:0000256" key="5">
    <source>
        <dbReference type="ARBA" id="ARBA00022617"/>
    </source>
</evidence>
<evidence type="ECO:0000256" key="8">
    <source>
        <dbReference type="ARBA" id="ARBA00022848"/>
    </source>
</evidence>
<dbReference type="Gene3D" id="1.10.630.10">
    <property type="entry name" value="Cytochrome P450"/>
    <property type="match status" value="1"/>
</dbReference>
<dbReference type="PROSITE" id="PS00086">
    <property type="entry name" value="CYTOCHROME_P450"/>
    <property type="match status" value="1"/>
</dbReference>
<dbReference type="PRINTS" id="PR00385">
    <property type="entry name" value="P450"/>
</dbReference>
<dbReference type="AlphaFoldDB" id="A0A7F5R4S1"/>
<dbReference type="FunFam" id="1.10.630.10:FF:000042">
    <property type="entry name" value="Cytochrome P450"/>
    <property type="match status" value="1"/>
</dbReference>
<comment type="cofactor">
    <cofactor evidence="1 13">
        <name>heme</name>
        <dbReference type="ChEBI" id="CHEBI:30413"/>
    </cofactor>
</comment>
<dbReference type="Pfam" id="PF00067">
    <property type="entry name" value="p450"/>
    <property type="match status" value="1"/>
</dbReference>
<evidence type="ECO:0000256" key="14">
    <source>
        <dbReference type="RuleBase" id="RU000461"/>
    </source>
</evidence>
<dbReference type="GO" id="GO:0005789">
    <property type="term" value="C:endoplasmic reticulum membrane"/>
    <property type="evidence" value="ECO:0007669"/>
    <property type="project" value="UniProtKB-SubCell"/>
</dbReference>
<dbReference type="InterPro" id="IPR001128">
    <property type="entry name" value="Cyt_P450"/>
</dbReference>
<evidence type="ECO:0000256" key="2">
    <source>
        <dbReference type="ARBA" id="ARBA00004174"/>
    </source>
</evidence>
<evidence type="ECO:0000256" key="6">
    <source>
        <dbReference type="ARBA" id="ARBA00022723"/>
    </source>
</evidence>
<evidence type="ECO:0000256" key="11">
    <source>
        <dbReference type="ARBA" id="ARBA00023033"/>
    </source>
</evidence>
<proteinExistence type="inferred from homology"/>
<dbReference type="GO" id="GO:0004497">
    <property type="term" value="F:monooxygenase activity"/>
    <property type="evidence" value="ECO:0007669"/>
    <property type="project" value="UniProtKB-KW"/>
</dbReference>
<dbReference type="SUPFAM" id="SSF48264">
    <property type="entry name" value="Cytochrome P450"/>
    <property type="match status" value="1"/>
</dbReference>
<evidence type="ECO:0000256" key="1">
    <source>
        <dbReference type="ARBA" id="ARBA00001971"/>
    </source>
</evidence>
<dbReference type="GO" id="GO:0016705">
    <property type="term" value="F:oxidoreductase activity, acting on paired donors, with incorporation or reduction of molecular oxygen"/>
    <property type="evidence" value="ECO:0007669"/>
    <property type="project" value="InterPro"/>
</dbReference>
<keyword evidence="9 14" id="KW-0560">Oxidoreductase</keyword>
<sequence>MHSLLLLCITFYVIYKYLTRNFDYWEQKNVPYIRPKPFFGNICEVFFFRKQFAVQIAELYHQIQDRMVGIFILNQPFLIVKDPEIIKHVLVKDFDIFRNRSIYSNENIDSLSANFMFFAEANKWKILRTKASPIFTSGKLKNMYGTVGSIVKKFVNYLTEETVKTPILDAREVCARYSMDVVATTNFGVDAACLKDKNADFYLIGRRMFDFSYENTIRQAAYFVAPFFIKFAKLQTFDRHVYNYIKHLTTSQINFREENDNYRNGDIIDILVEFKRRKVINDMIFENNFLFGQVGQVFFAGFEPLTVALSFGLYELALNPEIQNRIKTEIISALQEHEKIDYEVTRNGLPYLDQVIKEVLRKYPPLSLLDRKCSTIYKIPNSDVIIEPGTPVYISVYGLHHDEKYFPNPEKFIPERFSKENERNISDYFYLPFGNGPRNCIGKRYSIIVLKLALVEILSEFEIKTCINTPLKIEYSPKSLTLVPNKNLYLKFKKSAIHF</sequence>
<organism evidence="15 16">
    <name type="scientific">Agrilus planipennis</name>
    <name type="common">Emerald ash borer</name>
    <name type="synonym">Agrilus marcopoli</name>
    <dbReference type="NCBI Taxonomy" id="224129"/>
    <lineage>
        <taxon>Eukaryota</taxon>
        <taxon>Metazoa</taxon>
        <taxon>Ecdysozoa</taxon>
        <taxon>Arthropoda</taxon>
        <taxon>Hexapoda</taxon>
        <taxon>Insecta</taxon>
        <taxon>Pterygota</taxon>
        <taxon>Neoptera</taxon>
        <taxon>Endopterygota</taxon>
        <taxon>Coleoptera</taxon>
        <taxon>Polyphaga</taxon>
        <taxon>Elateriformia</taxon>
        <taxon>Buprestoidea</taxon>
        <taxon>Buprestidae</taxon>
        <taxon>Agrilinae</taxon>
        <taxon>Agrilus</taxon>
    </lineage>
</organism>
<keyword evidence="7" id="KW-0256">Endoplasmic reticulum</keyword>